<keyword evidence="2" id="KW-1185">Reference proteome</keyword>
<organism evidence="1 2">
    <name type="scientific">Boudabousia marimammalium</name>
    <dbReference type="NCBI Taxonomy" id="156892"/>
    <lineage>
        <taxon>Bacteria</taxon>
        <taxon>Bacillati</taxon>
        <taxon>Actinomycetota</taxon>
        <taxon>Actinomycetes</taxon>
        <taxon>Actinomycetales</taxon>
        <taxon>Actinomycetaceae</taxon>
        <taxon>Boudabousia</taxon>
    </lineage>
</organism>
<reference evidence="2" key="1">
    <citation type="submission" date="2016-11" db="EMBL/GenBank/DDBJ databases">
        <title>Actinomyces gypaetusis sp. nov. isolated from Gypaetus barbatus in Qinghai Tibet Plateau China.</title>
        <authorList>
            <person name="Meng X."/>
        </authorList>
    </citation>
    <scope>NUCLEOTIDE SEQUENCE [LARGE SCALE GENOMIC DNA]</scope>
    <source>
        <strain evidence="2">DSM 15383</strain>
    </source>
</reference>
<evidence type="ECO:0000313" key="1">
    <source>
        <dbReference type="EMBL" id="OKL46013.1"/>
    </source>
</evidence>
<protein>
    <recommendedName>
        <fullName evidence="3">DUF885 domain-containing protein</fullName>
    </recommendedName>
</protein>
<accession>A0A1Q5PJE7</accession>
<gene>
    <name evidence="1" type="ORF">BM477_07500</name>
</gene>
<evidence type="ECO:0008006" key="3">
    <source>
        <dbReference type="Google" id="ProtNLM"/>
    </source>
</evidence>
<dbReference type="AlphaFoldDB" id="A0A1Q5PJE7"/>
<dbReference type="InterPro" id="IPR010281">
    <property type="entry name" value="DUF885"/>
</dbReference>
<name>A0A1Q5PJE7_9ACTO</name>
<sequence>MSEQNTTIDQLANHFVEQQLELIPELGTSLGVDLHQDKWSDYSPAGAEALADVAKDTLRALRALPDQSEGDAVTRAALEDRLGVSLALHEAGEPLRNVNNIDSPIQEIRGTFALMPAETEAQRAAIASRLGQVEAALRGYRESLQLGLERGLAPSARGVELAAQQAQDLTKSDSVFDIYGEPAGATSEQIASAKRAMGEIADFLRQEVAPQASAEDAVGRERYQLFSHQHVGHRIDLDETYEWGKAELARIIAEQEATARELYGPGVSVPEALSRLNEDPARQLHGKEALREWMQGIADEAISNLHGTHFEIPQPVRRIECCIDPSGTGGIYYTGPSEDFTRPGRMWWSVPEGEDTFVTWQELTTVYHEGVPGHHLQIGQQTFEAERLNRWRRSLCFNSGHAEGWALYAERLMADMGYLDEPGVRMGMLDGQRLRAARVVLDIGVHLGKPRLSGEGVWDADYAWSFMKDNVAMADGFLRFEVDRYLTWPGQAPSYKVGQRLWEQLRDEYLGRKLGDLKDFHRVALREGSLPMGVLRDVVLQSL</sequence>
<comment type="caution">
    <text evidence="1">The sequence shown here is derived from an EMBL/GenBank/DDBJ whole genome shotgun (WGS) entry which is preliminary data.</text>
</comment>
<dbReference type="STRING" id="156892.BM477_07500"/>
<dbReference type="Pfam" id="PF05960">
    <property type="entry name" value="DUF885"/>
    <property type="match status" value="1"/>
</dbReference>
<evidence type="ECO:0000313" key="2">
    <source>
        <dbReference type="Proteomes" id="UP000186465"/>
    </source>
</evidence>
<dbReference type="OrthoDB" id="9760040at2"/>
<proteinExistence type="predicted"/>
<dbReference type="RefSeq" id="WP_075362079.1">
    <property type="nucleotide sequence ID" value="NZ_MPDM01000010.1"/>
</dbReference>
<dbReference type="EMBL" id="MPDM01000010">
    <property type="protein sequence ID" value="OKL46013.1"/>
    <property type="molecule type" value="Genomic_DNA"/>
</dbReference>
<dbReference type="PANTHER" id="PTHR33361">
    <property type="entry name" value="GLR0591 PROTEIN"/>
    <property type="match status" value="1"/>
</dbReference>
<dbReference type="PANTHER" id="PTHR33361:SF2">
    <property type="entry name" value="DUF885 DOMAIN-CONTAINING PROTEIN"/>
    <property type="match status" value="1"/>
</dbReference>
<dbReference type="Proteomes" id="UP000186465">
    <property type="component" value="Unassembled WGS sequence"/>
</dbReference>